<dbReference type="InterPro" id="IPR015034">
    <property type="entry name" value="Bles03"/>
</dbReference>
<dbReference type="OrthoDB" id="10067381at2759"/>
<dbReference type="PANTHER" id="PTHR31977">
    <property type="entry name" value="UPF0696 PROTEIN C11ORF68"/>
    <property type="match status" value="1"/>
</dbReference>
<evidence type="ECO:0000313" key="3">
    <source>
        <dbReference type="Proteomes" id="UP000748025"/>
    </source>
</evidence>
<name>A0A9P7T0S7_9HYPO</name>
<accession>A0A9P7T0S7</accession>
<gene>
    <name evidence="2" type="ORF">E4U43_007168</name>
</gene>
<protein>
    <submittedName>
        <fullName evidence="2">Uncharacterized protein</fullName>
    </submittedName>
</protein>
<keyword evidence="3" id="KW-1185">Reference proteome</keyword>
<dbReference type="EMBL" id="SRPW01000561">
    <property type="protein sequence ID" value="KAG6013676.1"/>
    <property type="molecule type" value="Genomic_DNA"/>
</dbReference>
<reference evidence="2" key="1">
    <citation type="journal article" date="2020" name="bioRxiv">
        <title>Whole genome comparisons of ergot fungi reveals the divergence and evolution of species within the genus Claviceps are the result of varying mechanisms driving genome evolution and host range expansion.</title>
        <authorList>
            <person name="Wyka S.A."/>
            <person name="Mondo S.J."/>
            <person name="Liu M."/>
            <person name="Dettman J."/>
            <person name="Nalam V."/>
            <person name="Broders K.D."/>
        </authorList>
    </citation>
    <scope>NUCLEOTIDE SEQUENCE</scope>
    <source>
        <strain evidence="2">CCC 602</strain>
    </source>
</reference>
<comment type="caution">
    <text evidence="2">The sequence shown here is derived from an EMBL/GenBank/DDBJ whole genome shotgun (WGS) entry which is preliminary data.</text>
</comment>
<dbReference type="Pfam" id="PF08939">
    <property type="entry name" value="Bles03"/>
    <property type="match status" value="1"/>
</dbReference>
<dbReference type="Proteomes" id="UP000748025">
    <property type="component" value="Unassembled WGS sequence"/>
</dbReference>
<organism evidence="2 3">
    <name type="scientific">Claviceps pusilla</name>
    <dbReference type="NCBI Taxonomy" id="123648"/>
    <lineage>
        <taxon>Eukaryota</taxon>
        <taxon>Fungi</taxon>
        <taxon>Dikarya</taxon>
        <taxon>Ascomycota</taxon>
        <taxon>Pezizomycotina</taxon>
        <taxon>Sordariomycetes</taxon>
        <taxon>Hypocreomycetidae</taxon>
        <taxon>Hypocreales</taxon>
        <taxon>Clavicipitaceae</taxon>
        <taxon>Claviceps</taxon>
    </lineage>
</organism>
<dbReference type="SUPFAM" id="SSF55418">
    <property type="entry name" value="eIF4e-like"/>
    <property type="match status" value="1"/>
</dbReference>
<comment type="similarity">
    <text evidence="1">Belongs to the UPF0696 family.</text>
</comment>
<proteinExistence type="inferred from homology"/>
<sequence>MKTPWTKTLKMISSMVCYAAHDSALIVVDHVAISFAYEFPSLGHPAERLQLESRVQQFNASEWINRHGNWGVGRPARRPLRAIDTAKLHNPYAGVKYAWQLTETVEDFLHRLPPATTNQTEDLPWIFICNPFVARQDKTTSDDAFMKGNEDEVPSESGRNLSLVVQGATERLGLLAELAQRVQRSGKTNNFIARELSQERRNAVSDILHLAHAGRARTGKATTVNESWELVARATANNELGIAAKVAPRPELNDSTRDRLICIYTSDFMDKADVGRVLQRMRELKIVNSSRQCIYYKPGESDVIDGITRPGSCPLIPLIMRQTFSLI</sequence>
<evidence type="ECO:0000256" key="1">
    <source>
        <dbReference type="ARBA" id="ARBA00010568"/>
    </source>
</evidence>
<dbReference type="AlphaFoldDB" id="A0A9P7T0S7"/>
<dbReference type="Gene3D" id="3.30.760.10">
    <property type="entry name" value="RNA Cap, Translation Initiation Factor Eif4e"/>
    <property type="match status" value="1"/>
</dbReference>
<dbReference type="PANTHER" id="PTHR31977:SF1">
    <property type="entry name" value="UPF0696 PROTEIN C11ORF68"/>
    <property type="match status" value="1"/>
</dbReference>
<evidence type="ECO:0000313" key="2">
    <source>
        <dbReference type="EMBL" id="KAG6013676.1"/>
    </source>
</evidence>
<dbReference type="InterPro" id="IPR023398">
    <property type="entry name" value="TIF_eIF4e-like"/>
</dbReference>